<sequence>MMRKSLIILMVVTAGWLIAARQGTPTIAGAWRETNAVGGPATMLIASDGYLMQTDYRPNEFVSTRGGAVQQNGKVMNLLVEFDTKDSTRIGGSESYELAFSGNKMTLLGRGGRRTFERVDQPSTQTPLAGLWRITGRAGDDGQVTTMQRGPRKTLKLLTGTRFQWAAINPQTKLFAGTGGGTYTLKDGKYTETIDFFSRDNSRVGKSLTFDAELKGNDWLHRGQSSTGGKVNEVWSRE</sequence>
<keyword evidence="3" id="KW-1185">Reference proteome</keyword>
<proteinExistence type="predicted"/>
<evidence type="ECO:0000256" key="1">
    <source>
        <dbReference type="SAM" id="SignalP"/>
    </source>
</evidence>
<dbReference type="RefSeq" id="WP_345241698.1">
    <property type="nucleotide sequence ID" value="NZ_BAABHD010000014.1"/>
</dbReference>
<keyword evidence="1" id="KW-0732">Signal</keyword>
<evidence type="ECO:0008006" key="4">
    <source>
        <dbReference type="Google" id="ProtNLM"/>
    </source>
</evidence>
<protein>
    <recommendedName>
        <fullName evidence="4">Membrane or secreted protein</fullName>
    </recommendedName>
</protein>
<accession>A0ABP8MIR0</accession>
<dbReference type="Proteomes" id="UP001501175">
    <property type="component" value="Unassembled WGS sequence"/>
</dbReference>
<dbReference type="Gene3D" id="2.40.128.490">
    <property type="entry name" value="Uncharacterised protein PF14869, DUF4488"/>
    <property type="match status" value="1"/>
</dbReference>
<evidence type="ECO:0000313" key="3">
    <source>
        <dbReference type="Proteomes" id="UP001501175"/>
    </source>
</evidence>
<reference evidence="3" key="1">
    <citation type="journal article" date="2019" name="Int. J. Syst. Evol. Microbiol.">
        <title>The Global Catalogue of Microorganisms (GCM) 10K type strain sequencing project: providing services to taxonomists for standard genome sequencing and annotation.</title>
        <authorList>
            <consortium name="The Broad Institute Genomics Platform"/>
            <consortium name="The Broad Institute Genome Sequencing Center for Infectious Disease"/>
            <person name="Wu L."/>
            <person name="Ma J."/>
        </authorList>
    </citation>
    <scope>NUCLEOTIDE SEQUENCE [LARGE SCALE GENOMIC DNA]</scope>
    <source>
        <strain evidence="3">JCM 17927</strain>
    </source>
</reference>
<dbReference type="EMBL" id="BAABHD010000014">
    <property type="protein sequence ID" value="GAA4451104.1"/>
    <property type="molecule type" value="Genomic_DNA"/>
</dbReference>
<comment type="caution">
    <text evidence="2">The sequence shown here is derived from an EMBL/GenBank/DDBJ whole genome shotgun (WGS) entry which is preliminary data.</text>
</comment>
<gene>
    <name evidence="2" type="ORF">GCM10023189_12630</name>
</gene>
<organism evidence="2 3">
    <name type="scientific">Nibrella saemangeumensis</name>
    <dbReference type="NCBI Taxonomy" id="1084526"/>
    <lineage>
        <taxon>Bacteria</taxon>
        <taxon>Pseudomonadati</taxon>
        <taxon>Bacteroidota</taxon>
        <taxon>Cytophagia</taxon>
        <taxon>Cytophagales</taxon>
        <taxon>Spirosomataceae</taxon>
        <taxon>Nibrella</taxon>
    </lineage>
</organism>
<feature type="chain" id="PRO_5046220685" description="Membrane or secreted protein" evidence="1">
    <location>
        <begin position="20"/>
        <end position="238"/>
    </location>
</feature>
<evidence type="ECO:0000313" key="2">
    <source>
        <dbReference type="EMBL" id="GAA4451104.1"/>
    </source>
</evidence>
<feature type="signal peptide" evidence="1">
    <location>
        <begin position="1"/>
        <end position="19"/>
    </location>
</feature>
<name>A0ABP8MIR0_9BACT</name>